<dbReference type="Gene3D" id="3.30.1740.10">
    <property type="entry name" value="Zinc finger, PARP-type"/>
    <property type="match status" value="1"/>
</dbReference>
<dbReference type="InterPro" id="IPR001510">
    <property type="entry name" value="Znf_PARP"/>
</dbReference>
<evidence type="ECO:0000313" key="8">
    <source>
        <dbReference type="EMBL" id="CAD9771089.1"/>
    </source>
</evidence>
<dbReference type="GO" id="GO:0003677">
    <property type="term" value="F:DNA binding"/>
    <property type="evidence" value="ECO:0007669"/>
    <property type="project" value="InterPro"/>
</dbReference>
<dbReference type="GO" id="GO:0005634">
    <property type="term" value="C:nucleus"/>
    <property type="evidence" value="ECO:0007669"/>
    <property type="project" value="UniProtKB-SubCell"/>
</dbReference>
<dbReference type="PROSITE" id="PS50064">
    <property type="entry name" value="ZF_PARP_2"/>
    <property type="match status" value="1"/>
</dbReference>
<feature type="domain" description="PARP-type" evidence="7">
    <location>
        <begin position="11"/>
        <end position="104"/>
    </location>
</feature>
<feature type="region of interest" description="Disordered" evidence="6">
    <location>
        <begin position="100"/>
        <end position="172"/>
    </location>
</feature>
<evidence type="ECO:0000256" key="5">
    <source>
        <dbReference type="ARBA" id="ARBA00023242"/>
    </source>
</evidence>
<reference evidence="8" key="1">
    <citation type="submission" date="2021-01" db="EMBL/GenBank/DDBJ databases">
        <authorList>
            <person name="Corre E."/>
            <person name="Pelletier E."/>
            <person name="Niang G."/>
            <person name="Scheremetjew M."/>
            <person name="Finn R."/>
            <person name="Kale V."/>
            <person name="Holt S."/>
            <person name="Cochrane G."/>
            <person name="Meng A."/>
            <person name="Brown T."/>
            <person name="Cohen L."/>
        </authorList>
    </citation>
    <scope>NUCLEOTIDE SEQUENCE</scope>
    <source>
        <strain evidence="8">CCMP622</strain>
    </source>
</reference>
<evidence type="ECO:0000256" key="1">
    <source>
        <dbReference type="ARBA" id="ARBA00004123"/>
    </source>
</evidence>
<evidence type="ECO:0000256" key="2">
    <source>
        <dbReference type="ARBA" id="ARBA00022723"/>
    </source>
</evidence>
<proteinExistence type="predicted"/>
<protein>
    <recommendedName>
        <fullName evidence="7">PARP-type domain-containing protein</fullName>
    </recommendedName>
</protein>
<dbReference type="EMBL" id="HBHP01024285">
    <property type="protein sequence ID" value="CAD9771089.1"/>
    <property type="molecule type" value="Transcribed_RNA"/>
</dbReference>
<dbReference type="SUPFAM" id="SSF57716">
    <property type="entry name" value="Glucocorticoid receptor-like (DNA-binding domain)"/>
    <property type="match status" value="1"/>
</dbReference>
<dbReference type="SMART" id="SM01336">
    <property type="entry name" value="zf-PARP"/>
    <property type="match status" value="1"/>
</dbReference>
<accession>A0A7S2TXP7</accession>
<dbReference type="InterPro" id="IPR036957">
    <property type="entry name" value="Znf_PARP_sf"/>
</dbReference>
<name>A0A7S2TXP7_9EUKA</name>
<comment type="subcellular location">
    <subcellularLocation>
        <location evidence="1">Nucleus</location>
    </subcellularLocation>
</comment>
<evidence type="ECO:0000256" key="3">
    <source>
        <dbReference type="ARBA" id="ARBA00022771"/>
    </source>
</evidence>
<sequence length="172" mass="19229">MVYVVELHPPTGTASCRVCKERLQVGELRVGYRKMIWHNGRVGEAGSKMVYVHPHCLKLDSKERLTPSRRESALVSKLKTKFQGFDKLSSNHQALVRELALNGKLPKRPKQMTAVTTNGKEEKKPKNGRKRPAGGSEAASSANDENETHKTLVKYLNNNNKKKAKHAAPSFD</sequence>
<evidence type="ECO:0000259" key="7">
    <source>
        <dbReference type="PROSITE" id="PS50064"/>
    </source>
</evidence>
<keyword evidence="3" id="KW-0863">Zinc-finger</keyword>
<dbReference type="AlphaFoldDB" id="A0A7S2TXP7"/>
<organism evidence="8">
    <name type="scientific">Lotharella oceanica</name>
    <dbReference type="NCBI Taxonomy" id="641309"/>
    <lineage>
        <taxon>Eukaryota</taxon>
        <taxon>Sar</taxon>
        <taxon>Rhizaria</taxon>
        <taxon>Cercozoa</taxon>
        <taxon>Chlorarachniophyceae</taxon>
        <taxon>Lotharella</taxon>
    </lineage>
</organism>
<gene>
    <name evidence="8" type="ORF">LSP00402_LOCUS15079</name>
</gene>
<keyword evidence="4" id="KW-0862">Zinc</keyword>
<evidence type="ECO:0000256" key="4">
    <source>
        <dbReference type="ARBA" id="ARBA00022833"/>
    </source>
</evidence>
<evidence type="ECO:0000256" key="6">
    <source>
        <dbReference type="SAM" id="MobiDB-lite"/>
    </source>
</evidence>
<dbReference type="GO" id="GO:0008270">
    <property type="term" value="F:zinc ion binding"/>
    <property type="evidence" value="ECO:0007669"/>
    <property type="project" value="UniProtKB-KW"/>
</dbReference>
<keyword evidence="5" id="KW-0539">Nucleus</keyword>
<keyword evidence="2" id="KW-0479">Metal-binding</keyword>